<accession>A0A7X0J908</accession>
<dbReference type="Proteomes" id="UP000522313">
    <property type="component" value="Unassembled WGS sequence"/>
</dbReference>
<keyword evidence="1" id="KW-0472">Membrane</keyword>
<keyword evidence="1" id="KW-1133">Transmembrane helix</keyword>
<dbReference type="EMBL" id="JACHBT010000001">
    <property type="protein sequence ID" value="MBB6503213.1"/>
    <property type="molecule type" value="Genomic_DNA"/>
</dbReference>
<organism evidence="2 3">
    <name type="scientific">Sphingomonas endophytica</name>
    <dbReference type="NCBI Taxonomy" id="869719"/>
    <lineage>
        <taxon>Bacteria</taxon>
        <taxon>Pseudomonadati</taxon>
        <taxon>Pseudomonadota</taxon>
        <taxon>Alphaproteobacteria</taxon>
        <taxon>Sphingomonadales</taxon>
        <taxon>Sphingomonadaceae</taxon>
        <taxon>Sphingomonas</taxon>
    </lineage>
</organism>
<feature type="transmembrane region" description="Helical" evidence="1">
    <location>
        <begin position="142"/>
        <end position="163"/>
    </location>
</feature>
<reference evidence="2 3" key="1">
    <citation type="submission" date="2020-08" db="EMBL/GenBank/DDBJ databases">
        <title>The Agave Microbiome: Exploring the role of microbial communities in plant adaptations to desert environments.</title>
        <authorList>
            <person name="Partida-Martinez L.P."/>
        </authorList>
    </citation>
    <scope>NUCLEOTIDE SEQUENCE [LARGE SCALE GENOMIC DNA]</scope>
    <source>
        <strain evidence="2 3">AS3.13</strain>
    </source>
</reference>
<evidence type="ECO:0000256" key="1">
    <source>
        <dbReference type="SAM" id="Phobius"/>
    </source>
</evidence>
<sequence>MADKTNDPTIRQNNVAVLFGLQTDEDTPLALDPTQHAIPVEADSVTYGTPWTQEDSNEATGSYVAGAPLIVGQAVPISFKFRIKGAGAGIAYSATVKPPHHAVYQACGWRGLFTAAIAAAVATGGTATSVTLPAAFPGTARALLGMMLLIGAGTGAGAAAAVIDYSAGRVATLADNFTPPLDNTSSIAVPANWTYAQTSPSDAASRLVDHPAASCAIYRDGTLATFSGVRGTIALEGNSAKPGYATFTGTGIYQGKVDAAIPATIVIASHSAPVLVQGSDVSNAALLNRRKCRLSTWSLDPGSQLENIDDPNTPFGFGPGQITDRKSMLGVNPLATLVANRDTISDIGNGVVMPAMLRHGSQAGNRWALVVPRAQPVTLEAENRGKLMADKTTLQCLSTGKDGAGRDSDRILVFY</sequence>
<name>A0A7X0J908_9SPHN</name>
<dbReference type="RefSeq" id="WP_184503762.1">
    <property type="nucleotide sequence ID" value="NZ_JACHBT010000001.1"/>
</dbReference>
<evidence type="ECO:0000313" key="3">
    <source>
        <dbReference type="Proteomes" id="UP000522313"/>
    </source>
</evidence>
<comment type="caution">
    <text evidence="2">The sequence shown here is derived from an EMBL/GenBank/DDBJ whole genome shotgun (WGS) entry which is preliminary data.</text>
</comment>
<dbReference type="AlphaFoldDB" id="A0A7X0J908"/>
<gene>
    <name evidence="2" type="ORF">F4693_000162</name>
</gene>
<evidence type="ECO:0000313" key="2">
    <source>
        <dbReference type="EMBL" id="MBB6503213.1"/>
    </source>
</evidence>
<protein>
    <submittedName>
        <fullName evidence="2">Uncharacterized protein</fullName>
    </submittedName>
</protein>
<reference evidence="2 3" key="2">
    <citation type="submission" date="2020-08" db="EMBL/GenBank/DDBJ databases">
        <authorList>
            <person name="Partida-Martinez L."/>
            <person name="Huntemann M."/>
            <person name="Clum A."/>
            <person name="Wang J."/>
            <person name="Palaniappan K."/>
            <person name="Ritter S."/>
            <person name="Chen I.-M."/>
            <person name="Stamatis D."/>
            <person name="Reddy T."/>
            <person name="O'Malley R."/>
            <person name="Daum C."/>
            <person name="Shapiro N."/>
            <person name="Ivanova N."/>
            <person name="Kyrpides N."/>
            <person name="Woyke T."/>
        </authorList>
    </citation>
    <scope>NUCLEOTIDE SEQUENCE [LARGE SCALE GENOMIC DNA]</scope>
    <source>
        <strain evidence="2 3">AS3.13</strain>
    </source>
</reference>
<proteinExistence type="predicted"/>
<keyword evidence="1" id="KW-0812">Transmembrane</keyword>
<feature type="transmembrane region" description="Helical" evidence="1">
    <location>
        <begin position="112"/>
        <end position="136"/>
    </location>
</feature>